<comment type="caution">
    <text evidence="2">The sequence shown here is derived from an EMBL/GenBank/DDBJ whole genome shotgun (WGS) entry which is preliminary data.</text>
</comment>
<feature type="signal peptide" evidence="1">
    <location>
        <begin position="1"/>
        <end position="24"/>
    </location>
</feature>
<dbReference type="AlphaFoldDB" id="A0A0P9EU45"/>
<evidence type="ECO:0000256" key="1">
    <source>
        <dbReference type="SAM" id="SignalP"/>
    </source>
</evidence>
<proteinExistence type="predicted"/>
<dbReference type="STRING" id="471514.AN477_17910"/>
<protein>
    <recommendedName>
        <fullName evidence="4">Copper amine oxidase-like N-terminal domain-containing protein</fullName>
    </recommendedName>
</protein>
<organism evidence="2 3">
    <name type="scientific">Alicyclobacillus ferrooxydans</name>
    <dbReference type="NCBI Taxonomy" id="471514"/>
    <lineage>
        <taxon>Bacteria</taxon>
        <taxon>Bacillati</taxon>
        <taxon>Bacillota</taxon>
        <taxon>Bacilli</taxon>
        <taxon>Bacillales</taxon>
        <taxon>Alicyclobacillaceae</taxon>
        <taxon>Alicyclobacillus</taxon>
    </lineage>
</organism>
<feature type="chain" id="PRO_5006156737" description="Copper amine oxidase-like N-terminal domain-containing protein" evidence="1">
    <location>
        <begin position="25"/>
        <end position="778"/>
    </location>
</feature>
<sequence>MKRAITGIAAASVALGLMAPAAFAATTSSTMQWQQEYISVSGQQTGFKGFAANYAGAPTNYMPIWYVNQALKNMGFQVNWDGTNLFINNSSITAPTNATPGSGPNGIYLNGVLVQKTTTKVAKDPASKVNTTYMPIYFVLKVLQEVGVAQTSNWNGTTLTMTAPTPVSTTAGFSNFTVSGAQQGNGTEASPAVSSNGGAISLSTTLTNGTTPAANTAVNLSISGTTGDTPVVEVNGSYVTATANSSNDGWTASVDTNSSGQLNVSVVGTGSYTVTATSASNSSVSTEGYVAFLGSNGLLTPNAVSGSGYSANISSLSNASAGVVPVTFTLPLNSSGDVQANTAVTFKVYGGSAFLSTSTGQEIAANGNTYTVYSNSMGQATIYVNDFNADSNVEVEAVVGANPTTWTNAATTYIDYSNPNSPSGAYALNNIGAFAFASSTSGASTSSASSVAGVPVTNSVYFAPVDTNGAVYNANDGAINYTLNATNGAYIGLSLNTGSATSPSFSTVTLPSSLSSDSSMTLQFQLDSAGTGYNVYANGIELTNSAGTAYDVSTPEFAANAVDDSNATGSGSTLTVTSGKVSAQADFVFSGSTPAYVVDFSPVVSNIGADGTENVTFQVVDSSGNPVKNQQVKIGLDANTAAQGLWITAVNGTQLTTPNGTGGTEYTPIPMDGSANTVANLTDTLVPGVANWSTGSNTFNAYTDANGDVTLTIQNGGVFAAVNGTNTAENQTSSTTVTAYTYTSNTSNSTPAVDFTYGGDASTYGASNQSQVGEITNN</sequence>
<evidence type="ECO:0000313" key="3">
    <source>
        <dbReference type="Proteomes" id="UP000050482"/>
    </source>
</evidence>
<dbReference type="Proteomes" id="UP000050482">
    <property type="component" value="Unassembled WGS sequence"/>
</dbReference>
<dbReference type="RefSeq" id="WP_054970542.1">
    <property type="nucleotide sequence ID" value="NZ_LJCO01000077.1"/>
</dbReference>
<name>A0A0P9EU45_9BACL</name>
<dbReference type="EMBL" id="LJCO01000077">
    <property type="protein sequence ID" value="KPV42458.1"/>
    <property type="molecule type" value="Genomic_DNA"/>
</dbReference>
<dbReference type="InterPro" id="IPR008964">
    <property type="entry name" value="Invasin/intimin_cell_adhesion"/>
</dbReference>
<dbReference type="OrthoDB" id="2374334at2"/>
<dbReference type="PATRIC" id="fig|471514.4.peg.5058"/>
<keyword evidence="1" id="KW-0732">Signal</keyword>
<keyword evidence="3" id="KW-1185">Reference proteome</keyword>
<reference evidence="2 3" key="1">
    <citation type="submission" date="2015-09" db="EMBL/GenBank/DDBJ databases">
        <title>Draft genome sequence of Alicyclobacillus ferrooxydans DSM 22381.</title>
        <authorList>
            <person name="Hemp J."/>
        </authorList>
    </citation>
    <scope>NUCLEOTIDE SEQUENCE [LARGE SCALE GENOMIC DNA]</scope>
    <source>
        <strain evidence="2 3">TC-34</strain>
    </source>
</reference>
<dbReference type="SUPFAM" id="SSF49373">
    <property type="entry name" value="Invasin/intimin cell-adhesion fragments"/>
    <property type="match status" value="1"/>
</dbReference>
<evidence type="ECO:0008006" key="4">
    <source>
        <dbReference type="Google" id="ProtNLM"/>
    </source>
</evidence>
<gene>
    <name evidence="2" type="ORF">AN477_17910</name>
</gene>
<evidence type="ECO:0000313" key="2">
    <source>
        <dbReference type="EMBL" id="KPV42458.1"/>
    </source>
</evidence>
<accession>A0A0P9EU45</accession>